<evidence type="ECO:0000313" key="2">
    <source>
        <dbReference type="EMBL" id="CUS35273.1"/>
    </source>
</evidence>
<gene>
    <name evidence="2" type="ORF">COMA2_20180</name>
</gene>
<dbReference type="OrthoDB" id="9806250at2"/>
<name>A0A0S4LEI0_9BACT</name>
<proteinExistence type="predicted"/>
<sequence length="365" mass="40106">MKPLMLLVAVLALGVMATSVCADDGASATTPNLDVVTLTDGSIIYGEVVEMSGGILQIKSAWAGDIIKVKWAEVSKLAVSHPIPFHLKEGTILNGTVEEGEPGTMKVKAGPNGDTMTVPINAVTHVNPIVQSPVIYSGSLNAGYSQSAGNSHLRNVSILGDFIARSEQLRLTLLGRYVNGDNNGSLQVRNARGTIKLDFFITKRLFWFASAYVENDYFQNLKLRTAISSGPGYQFLERGDLTGILKDMTFYAEAGPTYFNEDYRDNSITGDRASFRARVAMKWDWPLFDGRVTLYHYNEIFPSVQNASDFFFTMDNGIRMKILAGLASGFQVTTRYNNRPPAGTGDTDNLYLLTLGYIFDTTRTR</sequence>
<evidence type="ECO:0000313" key="3">
    <source>
        <dbReference type="Proteomes" id="UP000198736"/>
    </source>
</evidence>
<feature type="signal peptide" evidence="1">
    <location>
        <begin position="1"/>
        <end position="22"/>
    </location>
</feature>
<evidence type="ECO:0008006" key="4">
    <source>
        <dbReference type="Google" id="ProtNLM"/>
    </source>
</evidence>
<feature type="chain" id="PRO_5006623977" description="DUF481 domain-containing protein" evidence="1">
    <location>
        <begin position="23"/>
        <end position="365"/>
    </location>
</feature>
<dbReference type="Proteomes" id="UP000198736">
    <property type="component" value="Unassembled WGS sequence"/>
</dbReference>
<evidence type="ECO:0000256" key="1">
    <source>
        <dbReference type="SAM" id="SignalP"/>
    </source>
</evidence>
<accession>A0A0S4LEI0</accession>
<dbReference type="EMBL" id="CZPZ01000012">
    <property type="protein sequence ID" value="CUS35273.1"/>
    <property type="molecule type" value="Genomic_DNA"/>
</dbReference>
<protein>
    <recommendedName>
        <fullName evidence="4">DUF481 domain-containing protein</fullName>
    </recommendedName>
</protein>
<dbReference type="InterPro" id="IPR007433">
    <property type="entry name" value="DUF481"/>
</dbReference>
<dbReference type="Pfam" id="PF04338">
    <property type="entry name" value="DUF481"/>
    <property type="match status" value="1"/>
</dbReference>
<keyword evidence="1" id="KW-0732">Signal</keyword>
<reference evidence="3" key="1">
    <citation type="submission" date="2015-10" db="EMBL/GenBank/DDBJ databases">
        <authorList>
            <person name="Luecker S."/>
            <person name="Luecker S."/>
        </authorList>
    </citation>
    <scope>NUCLEOTIDE SEQUENCE [LARGE SCALE GENOMIC DNA]</scope>
</reference>
<keyword evidence="3" id="KW-1185">Reference proteome</keyword>
<organism evidence="2 3">
    <name type="scientific">Candidatus Nitrospira nitrificans</name>
    <dbReference type="NCBI Taxonomy" id="1742973"/>
    <lineage>
        <taxon>Bacteria</taxon>
        <taxon>Pseudomonadati</taxon>
        <taxon>Nitrospirota</taxon>
        <taxon>Nitrospiria</taxon>
        <taxon>Nitrospirales</taxon>
        <taxon>Nitrospiraceae</taxon>
        <taxon>Nitrospira</taxon>
    </lineage>
</organism>
<dbReference type="RefSeq" id="WP_090896714.1">
    <property type="nucleotide sequence ID" value="NZ_CZPZ01000012.1"/>
</dbReference>
<dbReference type="STRING" id="1742973.COMA2_20180"/>
<dbReference type="AlphaFoldDB" id="A0A0S4LEI0"/>